<gene>
    <name evidence="6" type="primary">moaC</name>
    <name evidence="8" type="ORF">AUL39_01930</name>
</gene>
<dbReference type="AlphaFoldDB" id="A0A100YWT3"/>
<dbReference type="SUPFAM" id="SSF55040">
    <property type="entry name" value="Molybdenum cofactor biosynthesis protein C, MoaC"/>
    <property type="match status" value="1"/>
</dbReference>
<reference evidence="8 9" key="1">
    <citation type="submission" date="2015-12" db="EMBL/GenBank/DDBJ databases">
        <title>Draft Genome Sequence of Olsenella scatoligenes SK9K4T; a Producer of 3-Methylindole- (skatole) and 4-Methylphenol- (p-cresol) Isolated from Pig Feces.</title>
        <authorList>
            <person name="Li X."/>
            <person name="Borg B."/>
            <person name="Canibe N."/>
        </authorList>
    </citation>
    <scope>NUCLEOTIDE SEQUENCE [LARGE SCALE GENOMIC DNA]</scope>
    <source>
        <strain evidence="8 9">SK9K4</strain>
    </source>
</reference>
<dbReference type="GO" id="GO:0006777">
    <property type="term" value="P:Mo-molybdopterin cofactor biosynthetic process"/>
    <property type="evidence" value="ECO:0007669"/>
    <property type="project" value="UniProtKB-UniRule"/>
</dbReference>
<organism evidence="8 9">
    <name type="scientific">Tractidigestivibacter scatoligenes</name>
    <name type="common">Olsenella scatoligenes</name>
    <dbReference type="NCBI Taxonomy" id="1299998"/>
    <lineage>
        <taxon>Bacteria</taxon>
        <taxon>Bacillati</taxon>
        <taxon>Actinomycetota</taxon>
        <taxon>Coriobacteriia</taxon>
        <taxon>Coriobacteriales</taxon>
        <taxon>Atopobiaceae</taxon>
        <taxon>Tractidigestivibacter</taxon>
    </lineage>
</organism>
<keyword evidence="5 6" id="KW-0456">Lyase</keyword>
<dbReference type="Proteomes" id="UP000054078">
    <property type="component" value="Unassembled WGS sequence"/>
</dbReference>
<keyword evidence="4 6" id="KW-0501">Molybdenum cofactor biosynthesis</keyword>
<dbReference type="STRING" id="1299998.AUL39_01930"/>
<dbReference type="PANTHER" id="PTHR36930">
    <property type="entry name" value="METAL-SULFUR CLUSTER BIOSYNTHESIS PROTEINS YUAD-RELATED"/>
    <property type="match status" value="1"/>
</dbReference>
<dbReference type="Pfam" id="PF01967">
    <property type="entry name" value="MoaC"/>
    <property type="match status" value="1"/>
</dbReference>
<evidence type="ECO:0000313" key="9">
    <source>
        <dbReference type="Proteomes" id="UP000054078"/>
    </source>
</evidence>
<dbReference type="InterPro" id="IPR036522">
    <property type="entry name" value="MoaC_sf"/>
</dbReference>
<feature type="binding site" evidence="6">
    <location>
        <begin position="74"/>
        <end position="76"/>
    </location>
    <ligand>
        <name>substrate</name>
    </ligand>
</feature>
<dbReference type="UniPathway" id="UPA00344"/>
<dbReference type="RefSeq" id="WP_059053042.1">
    <property type="nucleotide sequence ID" value="NZ_LOJF01000001.1"/>
</dbReference>
<dbReference type="GO" id="GO:0030170">
    <property type="term" value="F:pyridoxal phosphate binding"/>
    <property type="evidence" value="ECO:0007669"/>
    <property type="project" value="InterPro"/>
</dbReference>
<evidence type="ECO:0000256" key="2">
    <source>
        <dbReference type="ARBA" id="ARBA00005046"/>
    </source>
</evidence>
<comment type="function">
    <text evidence="6">Catalyzes the conversion of (8S)-3',8-cyclo-7,8-dihydroguanosine 5'-triphosphate to cyclic pyranopterin monophosphate (cPMP).</text>
</comment>
<protein>
    <recommendedName>
        <fullName evidence="3 6">Cyclic pyranopterin monophosphate synthase</fullName>
        <ecNumber evidence="3 6">4.6.1.17</ecNumber>
    </recommendedName>
    <alternativeName>
        <fullName evidence="6">Molybdenum cofactor biosynthesis protein C</fullName>
    </alternativeName>
</protein>
<evidence type="ECO:0000256" key="1">
    <source>
        <dbReference type="ARBA" id="ARBA00001637"/>
    </source>
</evidence>
<evidence type="ECO:0000313" key="8">
    <source>
        <dbReference type="EMBL" id="KUH59115.1"/>
    </source>
</evidence>
<evidence type="ECO:0000256" key="3">
    <source>
        <dbReference type="ARBA" id="ARBA00012575"/>
    </source>
</evidence>
<dbReference type="GO" id="GO:0061799">
    <property type="term" value="F:cyclic pyranopterin monophosphate synthase activity"/>
    <property type="evidence" value="ECO:0007669"/>
    <property type="project" value="UniProtKB-UniRule"/>
</dbReference>
<dbReference type="SUPFAM" id="SSF50800">
    <property type="entry name" value="PK beta-barrel domain-like"/>
    <property type="match status" value="1"/>
</dbReference>
<comment type="caution">
    <text evidence="8">The sequence shown here is derived from an EMBL/GenBank/DDBJ whole genome shotgun (WGS) entry which is preliminary data.</text>
</comment>
<dbReference type="Gene3D" id="3.30.70.640">
    <property type="entry name" value="Molybdopterin cofactor biosynthesis C (MoaC) domain"/>
    <property type="match status" value="1"/>
</dbReference>
<dbReference type="InterPro" id="IPR023045">
    <property type="entry name" value="MoaC"/>
</dbReference>
<dbReference type="InterPro" id="IPR052716">
    <property type="entry name" value="MOSC_domain"/>
</dbReference>
<proteinExistence type="inferred from homology"/>
<comment type="subunit">
    <text evidence="6">Homohexamer; trimer of dimers.</text>
</comment>
<dbReference type="OrthoDB" id="9794429at2"/>
<feature type="active site" evidence="6">
    <location>
        <position position="125"/>
    </location>
</feature>
<dbReference type="NCBIfam" id="TIGR00581">
    <property type="entry name" value="moaC"/>
    <property type="match status" value="1"/>
</dbReference>
<dbReference type="CDD" id="cd01420">
    <property type="entry name" value="MoaC_PE"/>
    <property type="match status" value="1"/>
</dbReference>
<dbReference type="InterPro" id="IPR005302">
    <property type="entry name" value="MoCF_Sase_C"/>
</dbReference>
<evidence type="ECO:0000256" key="5">
    <source>
        <dbReference type="ARBA" id="ARBA00023239"/>
    </source>
</evidence>
<evidence type="ECO:0000256" key="4">
    <source>
        <dbReference type="ARBA" id="ARBA00023150"/>
    </source>
</evidence>
<dbReference type="HAMAP" id="MF_01224_B">
    <property type="entry name" value="MoaC_B"/>
    <property type="match status" value="1"/>
</dbReference>
<dbReference type="GO" id="GO:0030151">
    <property type="term" value="F:molybdenum ion binding"/>
    <property type="evidence" value="ECO:0007669"/>
    <property type="project" value="InterPro"/>
</dbReference>
<name>A0A100YWT3_TRASO</name>
<dbReference type="EC" id="4.6.1.17" evidence="3 6"/>
<dbReference type="PROSITE" id="PS51340">
    <property type="entry name" value="MOSC"/>
    <property type="match status" value="1"/>
</dbReference>
<comment type="pathway">
    <text evidence="2 6">Cofactor biosynthesis; molybdopterin biosynthesis.</text>
</comment>
<feature type="binding site" evidence="6">
    <location>
        <begin position="110"/>
        <end position="111"/>
    </location>
    <ligand>
        <name>substrate</name>
    </ligand>
</feature>
<comment type="similarity">
    <text evidence="6">Belongs to the MoaC family.</text>
</comment>
<evidence type="ECO:0000256" key="6">
    <source>
        <dbReference type="HAMAP-Rule" id="MF_01224"/>
    </source>
</evidence>
<dbReference type="EMBL" id="LOJF01000001">
    <property type="protein sequence ID" value="KUH59115.1"/>
    <property type="molecule type" value="Genomic_DNA"/>
</dbReference>
<dbReference type="InterPro" id="IPR047594">
    <property type="entry name" value="MoaC_bact/euk"/>
</dbReference>
<evidence type="ECO:0000259" key="7">
    <source>
        <dbReference type="PROSITE" id="PS51340"/>
    </source>
</evidence>
<dbReference type="InterPro" id="IPR011037">
    <property type="entry name" value="Pyrv_Knase-like_insert_dom_sf"/>
</dbReference>
<keyword evidence="9" id="KW-1185">Reference proteome</keyword>
<dbReference type="Pfam" id="PF03473">
    <property type="entry name" value="MOSC"/>
    <property type="match status" value="1"/>
</dbReference>
<accession>A0A100YWT3</accession>
<dbReference type="NCBIfam" id="NF006870">
    <property type="entry name" value="PRK09364.1"/>
    <property type="match status" value="1"/>
</dbReference>
<comment type="catalytic activity">
    <reaction evidence="1 6">
        <text>(8S)-3',8-cyclo-7,8-dihydroguanosine 5'-triphosphate = cyclic pyranopterin phosphate + diphosphate</text>
        <dbReference type="Rhea" id="RHEA:49580"/>
        <dbReference type="ChEBI" id="CHEBI:33019"/>
        <dbReference type="ChEBI" id="CHEBI:59648"/>
        <dbReference type="ChEBI" id="CHEBI:131766"/>
        <dbReference type="EC" id="4.6.1.17"/>
    </reaction>
</comment>
<dbReference type="Gene3D" id="2.40.33.20">
    <property type="entry name" value="PK beta-barrel domain-like"/>
    <property type="match status" value="1"/>
</dbReference>
<sequence>MGLTHFNEEGRARMVDVSDKPKTQRVARAAGKVLMRPDTLELVRTGGVRKGDVLTVAQVAGIMAAKRCWELVPMCHPVQLTGVDVSFAYEEDGIAFTATTRCCGETGVEMEALTAASVAGLTIYDMCKAHQRDMAITEVRLLEKDGGKSGHFVRAEGDDPTAPLDASTAAAPAASELPHGTVVATCISEKKGTRKHPVDSIELVVGKGIAGDAHAGTWHRQVSLLANESVDLMRAKGIDLAPGDFAENVLTRGIDVKSLPVGTTVAMGPARMVVTQIGKTCHNDCEIRRLTGMCVMPTDGIFCVVTRGGIVRAGDEVRVMGEDELA</sequence>
<dbReference type="PANTHER" id="PTHR36930:SF1">
    <property type="entry name" value="MOSC DOMAIN-CONTAINING PROTEIN"/>
    <property type="match status" value="1"/>
</dbReference>
<dbReference type="InterPro" id="IPR002820">
    <property type="entry name" value="Mopterin_CF_biosynth-C_dom"/>
</dbReference>
<feature type="domain" description="MOSC" evidence="7">
    <location>
        <begin position="196"/>
        <end position="320"/>
    </location>
</feature>